<keyword evidence="4 6" id="KW-1133">Transmembrane helix</keyword>
<feature type="domain" description="Polysaccharide chain length determinant N-terminal" evidence="7">
    <location>
        <begin position="19"/>
        <end position="113"/>
    </location>
</feature>
<organism evidence="8">
    <name type="scientific">Pseudomonas aeruginosa</name>
    <dbReference type="NCBI Taxonomy" id="287"/>
    <lineage>
        <taxon>Bacteria</taxon>
        <taxon>Pseudomonadati</taxon>
        <taxon>Pseudomonadota</taxon>
        <taxon>Gammaproteobacteria</taxon>
        <taxon>Pseudomonadales</taxon>
        <taxon>Pseudomonadaceae</taxon>
        <taxon>Pseudomonas</taxon>
    </lineage>
</organism>
<evidence type="ECO:0000256" key="5">
    <source>
        <dbReference type="ARBA" id="ARBA00023136"/>
    </source>
</evidence>
<gene>
    <name evidence="8" type="ORF">GNQ20_04840</name>
</gene>
<dbReference type="PANTHER" id="PTHR32309:SF13">
    <property type="entry name" value="FERRIC ENTEROBACTIN TRANSPORT PROTEIN FEPE"/>
    <property type="match status" value="1"/>
</dbReference>
<dbReference type="GO" id="GO:0004713">
    <property type="term" value="F:protein tyrosine kinase activity"/>
    <property type="evidence" value="ECO:0007669"/>
    <property type="project" value="TreeGrafter"/>
</dbReference>
<evidence type="ECO:0000256" key="4">
    <source>
        <dbReference type="ARBA" id="ARBA00022989"/>
    </source>
</evidence>
<dbReference type="RefSeq" id="WP_155680993.1">
    <property type="nucleotide sequence ID" value="NZ_JAZIDS010000070.1"/>
</dbReference>
<feature type="transmembrane region" description="Helical" evidence="6">
    <location>
        <begin position="322"/>
        <end position="346"/>
    </location>
</feature>
<dbReference type="Pfam" id="PF02706">
    <property type="entry name" value="Wzz"/>
    <property type="match status" value="1"/>
</dbReference>
<dbReference type="PANTHER" id="PTHR32309">
    <property type="entry name" value="TYROSINE-PROTEIN KINASE"/>
    <property type="match status" value="1"/>
</dbReference>
<keyword evidence="2" id="KW-1003">Cell membrane</keyword>
<reference evidence="8" key="1">
    <citation type="submission" date="2019-11" db="EMBL/GenBank/DDBJ databases">
        <title>Genomes of ocular Pseudomonas aeruginosa isolates.</title>
        <authorList>
            <person name="Khan M."/>
            <person name="Rice S.A."/>
            <person name="Willcox M.D.P."/>
            <person name="Stapleton F."/>
        </authorList>
    </citation>
    <scope>NUCLEOTIDE SEQUENCE</scope>
    <source>
        <strain evidence="8">PA206</strain>
    </source>
</reference>
<proteinExistence type="predicted"/>
<keyword evidence="3 6" id="KW-0812">Transmembrane</keyword>
<feature type="transmembrane region" description="Helical" evidence="6">
    <location>
        <begin position="34"/>
        <end position="53"/>
    </location>
</feature>
<comment type="caution">
    <text evidence="8">The sequence shown here is derived from an EMBL/GenBank/DDBJ whole genome shotgun (WGS) entry which is preliminary data.</text>
</comment>
<dbReference type="GO" id="GO:0005886">
    <property type="term" value="C:plasma membrane"/>
    <property type="evidence" value="ECO:0007669"/>
    <property type="project" value="UniProtKB-SubCell"/>
</dbReference>
<dbReference type="AlphaFoldDB" id="A0A6A9JW73"/>
<sequence length="355" mass="39582">MGCIVTNGIGSRKQSKDYEIDVLELIRGIWSRKWLVISGTALGAVLAAAYAFFSEPVYESRVAVLPPSLSDVAGFNIVRGKDSGLPPFTVSQVYSVFIRNLQSEGTQRRFFREIYLPSLQQSEGSMDVLYRAFSEDLRIVPPTKELPERYTVVLRRHDPQEAAKWAKQYIDLAAQRSMDEMRGNAQRELEVKGRNIQQQIDTLRQVVKERRTDRIARLKEALQVAEAVGVEKPPLIGPQVDQQLSAIMEGSLMYMRGTKALRAEIKALEARTSDDPFIPALRGLQEQLALYENEKLNFDRVAVFRQDGAVEASDDPIKPRKVLILVVGVILGGLIGCGVALLGFLYRGKSVDSGA</sequence>
<protein>
    <submittedName>
        <fullName evidence="8">Chain-length determining protein</fullName>
    </submittedName>
</protein>
<keyword evidence="5 6" id="KW-0472">Membrane</keyword>
<dbReference type="EMBL" id="WOAJ01000001">
    <property type="protein sequence ID" value="MUI57119.1"/>
    <property type="molecule type" value="Genomic_DNA"/>
</dbReference>
<dbReference type="InterPro" id="IPR050445">
    <property type="entry name" value="Bact_polysacc_biosynth/exp"/>
</dbReference>
<evidence type="ECO:0000256" key="3">
    <source>
        <dbReference type="ARBA" id="ARBA00022692"/>
    </source>
</evidence>
<dbReference type="SUPFAM" id="SSF160355">
    <property type="entry name" value="Bacterial polysaccharide co-polymerase-like"/>
    <property type="match status" value="1"/>
</dbReference>
<dbReference type="Gene3D" id="3.30.1890.10">
    <property type="entry name" value="FepE-like"/>
    <property type="match status" value="1"/>
</dbReference>
<name>A0A6A9JW73_PSEAI</name>
<evidence type="ECO:0000256" key="1">
    <source>
        <dbReference type="ARBA" id="ARBA00004651"/>
    </source>
</evidence>
<evidence type="ECO:0000256" key="6">
    <source>
        <dbReference type="SAM" id="Phobius"/>
    </source>
</evidence>
<comment type="subcellular location">
    <subcellularLocation>
        <location evidence="1">Cell membrane</location>
        <topology evidence="1">Multi-pass membrane protein</topology>
    </subcellularLocation>
</comment>
<evidence type="ECO:0000313" key="8">
    <source>
        <dbReference type="EMBL" id="MUI57119.1"/>
    </source>
</evidence>
<accession>A0A6A9JW73</accession>
<evidence type="ECO:0000259" key="7">
    <source>
        <dbReference type="Pfam" id="PF02706"/>
    </source>
</evidence>
<dbReference type="InterPro" id="IPR003856">
    <property type="entry name" value="LPS_length_determ_N"/>
</dbReference>
<evidence type="ECO:0000256" key="2">
    <source>
        <dbReference type="ARBA" id="ARBA00022475"/>
    </source>
</evidence>